<evidence type="ECO:0000313" key="4">
    <source>
        <dbReference type="Proteomes" id="UP001481677"/>
    </source>
</evidence>
<protein>
    <submittedName>
        <fullName evidence="3">Helix-turn-helix domain-containing protein</fullName>
    </submittedName>
</protein>
<dbReference type="InterPro" id="IPR009061">
    <property type="entry name" value="DNA-bd_dom_put_sf"/>
</dbReference>
<dbReference type="Proteomes" id="UP001481677">
    <property type="component" value="Unassembled WGS sequence"/>
</dbReference>
<dbReference type="InterPro" id="IPR041657">
    <property type="entry name" value="HTH_17"/>
</dbReference>
<proteinExistence type="predicted"/>
<feature type="region of interest" description="Disordered" evidence="1">
    <location>
        <begin position="62"/>
        <end position="95"/>
    </location>
</feature>
<reference evidence="3 4" key="1">
    <citation type="submission" date="2024-01" db="EMBL/GenBank/DDBJ databases">
        <title>The diversity of rhizobia nodulating Mimosa spp. in eleven states of Brazil covering several biomes is determined by host plant, location, and edaphic factors.</title>
        <authorList>
            <person name="Rouws L."/>
            <person name="Barauna A."/>
            <person name="Beukes C."/>
            <person name="De Faria S.M."/>
            <person name="Gross E."/>
            <person name="Dos Reis Junior F.B."/>
            <person name="Simon M."/>
            <person name="Maluk M."/>
            <person name="Odee D.W."/>
            <person name="Kenicer G."/>
            <person name="Young J.P.W."/>
            <person name="Reis V.M."/>
            <person name="Zilli J."/>
            <person name="James E.K."/>
        </authorList>
    </citation>
    <scope>NUCLEOTIDE SEQUENCE [LARGE SCALE GENOMIC DNA]</scope>
    <source>
        <strain evidence="3 4">JPY530</strain>
    </source>
</reference>
<evidence type="ECO:0000256" key="1">
    <source>
        <dbReference type="SAM" id="MobiDB-lite"/>
    </source>
</evidence>
<dbReference type="SUPFAM" id="SSF46955">
    <property type="entry name" value="Putative DNA-binding domain"/>
    <property type="match status" value="1"/>
</dbReference>
<accession>A0ABU9QVA0</accession>
<dbReference type="RefSeq" id="WP_342958525.1">
    <property type="nucleotide sequence ID" value="NZ_JAZHFZ010000002.1"/>
</dbReference>
<dbReference type="EMBL" id="JAZHGA010000002">
    <property type="protein sequence ID" value="MEM5338706.1"/>
    <property type="molecule type" value="Genomic_DNA"/>
</dbReference>
<evidence type="ECO:0000259" key="2">
    <source>
        <dbReference type="Pfam" id="PF12728"/>
    </source>
</evidence>
<gene>
    <name evidence="3" type="ORF">V4C56_03585</name>
</gene>
<comment type="caution">
    <text evidence="3">The sequence shown here is derived from an EMBL/GenBank/DDBJ whole genome shotgun (WGS) entry which is preliminary data.</text>
</comment>
<organism evidence="3 4">
    <name type="scientific">Paraburkholderia azotifigens</name>
    <dbReference type="NCBI Taxonomy" id="2057004"/>
    <lineage>
        <taxon>Bacteria</taxon>
        <taxon>Pseudomonadati</taxon>
        <taxon>Pseudomonadota</taxon>
        <taxon>Betaproteobacteria</taxon>
        <taxon>Burkholderiales</taxon>
        <taxon>Burkholderiaceae</taxon>
        <taxon>Paraburkholderia</taxon>
    </lineage>
</organism>
<keyword evidence="4" id="KW-1185">Reference proteome</keyword>
<dbReference type="Pfam" id="PF12728">
    <property type="entry name" value="HTH_17"/>
    <property type="match status" value="1"/>
</dbReference>
<sequence>MEHLLTPKALAAALGLAEQTIYNRHSNGGDLPACIKLGRLLRFRPVDVEVWLAKQLCATEEPAPKEQVHMRRRRGRPTKAEQIANRQAQHSRARQ</sequence>
<feature type="domain" description="Helix-turn-helix" evidence="2">
    <location>
        <begin position="4"/>
        <end position="55"/>
    </location>
</feature>
<name>A0ABU9QVA0_9BURK</name>
<evidence type="ECO:0000313" key="3">
    <source>
        <dbReference type="EMBL" id="MEM5338706.1"/>
    </source>
</evidence>